<dbReference type="AlphaFoldDB" id="A0A6N7XQC1"/>
<gene>
    <name evidence="2" type="ORF">FYJ83_00415</name>
</gene>
<dbReference type="Gene3D" id="3.40.630.30">
    <property type="match status" value="1"/>
</dbReference>
<dbReference type="SUPFAM" id="SSF55729">
    <property type="entry name" value="Acyl-CoA N-acyltransferases (Nat)"/>
    <property type="match status" value="1"/>
</dbReference>
<dbReference type="InterPro" id="IPR000182">
    <property type="entry name" value="GNAT_dom"/>
</dbReference>
<dbReference type="Pfam" id="PF13420">
    <property type="entry name" value="Acetyltransf_4"/>
    <property type="match status" value="1"/>
</dbReference>
<dbReference type="CDD" id="cd04301">
    <property type="entry name" value="NAT_SF"/>
    <property type="match status" value="1"/>
</dbReference>
<evidence type="ECO:0000259" key="1">
    <source>
        <dbReference type="PROSITE" id="PS51186"/>
    </source>
</evidence>
<dbReference type="Proteomes" id="UP000469523">
    <property type="component" value="Unassembled WGS sequence"/>
</dbReference>
<keyword evidence="2" id="KW-0808">Transferase</keyword>
<dbReference type="InterPro" id="IPR016181">
    <property type="entry name" value="Acyl_CoA_acyltransferase"/>
</dbReference>
<sequence>MLSLRKCLEEEKHKIQQILTKENIIDLCLKDIVYVGLENEELFGVIKAEKEGNKWILKYLVINDDKRGQNLGDALLRSILNYLYSQGVHRIYFKSKETYFLKKGFSVNNNDELELNIPDFFSKGCNSCGGCNEVQ</sequence>
<keyword evidence="3" id="KW-1185">Reference proteome</keyword>
<dbReference type="GO" id="GO:0016747">
    <property type="term" value="F:acyltransferase activity, transferring groups other than amino-acyl groups"/>
    <property type="evidence" value="ECO:0007669"/>
    <property type="project" value="InterPro"/>
</dbReference>
<dbReference type="EMBL" id="VUNQ01000001">
    <property type="protein sequence ID" value="MST99926.1"/>
    <property type="molecule type" value="Genomic_DNA"/>
</dbReference>
<evidence type="ECO:0000313" key="2">
    <source>
        <dbReference type="EMBL" id="MST99926.1"/>
    </source>
</evidence>
<dbReference type="PROSITE" id="PS51186">
    <property type="entry name" value="GNAT"/>
    <property type="match status" value="1"/>
</dbReference>
<proteinExistence type="predicted"/>
<organism evidence="2 3">
    <name type="scientific">Tissierella pigra</name>
    <dbReference type="NCBI Taxonomy" id="2607614"/>
    <lineage>
        <taxon>Bacteria</taxon>
        <taxon>Bacillati</taxon>
        <taxon>Bacillota</taxon>
        <taxon>Tissierellia</taxon>
        <taxon>Tissierellales</taxon>
        <taxon>Tissierellaceae</taxon>
        <taxon>Tissierella</taxon>
    </lineage>
</organism>
<evidence type="ECO:0000313" key="3">
    <source>
        <dbReference type="Proteomes" id="UP000469523"/>
    </source>
</evidence>
<reference evidence="2 3" key="1">
    <citation type="submission" date="2019-09" db="EMBL/GenBank/DDBJ databases">
        <title>In-depth cultivation of the pig gut microbiome towards novel bacterial diversity and tailored functional studies.</title>
        <authorList>
            <person name="Wylensek D."/>
            <person name="Hitch T.C.A."/>
            <person name="Clavel T."/>
        </authorList>
    </citation>
    <scope>NUCLEOTIDE SEQUENCE [LARGE SCALE GENOMIC DNA]</scope>
    <source>
        <strain evidence="2 3">WCA3-693-APC-4?</strain>
    </source>
</reference>
<name>A0A6N7XQC1_9FIRM</name>
<comment type="caution">
    <text evidence="2">The sequence shown here is derived from an EMBL/GenBank/DDBJ whole genome shotgun (WGS) entry which is preliminary data.</text>
</comment>
<protein>
    <submittedName>
        <fullName evidence="2">GNAT family N-acetyltransferase</fullName>
    </submittedName>
</protein>
<feature type="domain" description="N-acetyltransferase" evidence="1">
    <location>
        <begin position="1"/>
        <end position="126"/>
    </location>
</feature>
<dbReference type="RefSeq" id="WP_154437990.1">
    <property type="nucleotide sequence ID" value="NZ_VUNQ01000001.1"/>
</dbReference>
<accession>A0A6N7XQC1</accession>